<keyword evidence="3" id="KW-1185">Reference proteome</keyword>
<dbReference type="InterPro" id="IPR011335">
    <property type="entry name" value="Restrct_endonuc-II-like"/>
</dbReference>
<dbReference type="Gene3D" id="3.40.960.10">
    <property type="entry name" value="VSR Endonuclease"/>
    <property type="match status" value="1"/>
</dbReference>
<organism evidence="2 3">
    <name type="scientific">Micromonospora pattaloongensis</name>
    <dbReference type="NCBI Taxonomy" id="405436"/>
    <lineage>
        <taxon>Bacteria</taxon>
        <taxon>Bacillati</taxon>
        <taxon>Actinomycetota</taxon>
        <taxon>Actinomycetes</taxon>
        <taxon>Micromonosporales</taxon>
        <taxon>Micromonosporaceae</taxon>
        <taxon>Micromonospora</taxon>
    </lineage>
</organism>
<sequence length="226" mass="25972">MRYRELRACGLPRGQLRGHLDRKRLLRPFHDVYVDRANDEATRLRALLRRLPAEAIVCRHTAAALHGFGDFAPRPTAVHILLPAGLARPELRGVTVHETALPAEPVLVNGVRCTSIARSAVDLARTCRRLDALPVLDGLPRPRTQVRVLDDFDRLRYVIDLGWEEQQVGAEYDGLSHLDRDRARHDRARHNWLSAQGWRMRYFTDWDLYRRPHHIAAVLRTTLSPT</sequence>
<evidence type="ECO:0000313" key="2">
    <source>
        <dbReference type="EMBL" id="SDY71142.1"/>
    </source>
</evidence>
<dbReference type="SUPFAM" id="SSF52980">
    <property type="entry name" value="Restriction endonuclease-like"/>
    <property type="match status" value="1"/>
</dbReference>
<dbReference type="Pfam" id="PF04480">
    <property type="entry name" value="DUF559"/>
    <property type="match status" value="1"/>
</dbReference>
<dbReference type="InterPro" id="IPR007569">
    <property type="entry name" value="DUF559"/>
</dbReference>
<feature type="domain" description="DUF559" evidence="1">
    <location>
        <begin position="156"/>
        <end position="215"/>
    </location>
</feature>
<dbReference type="AlphaFoldDB" id="A0A1H3M355"/>
<name>A0A1H3M355_9ACTN</name>
<evidence type="ECO:0000259" key="1">
    <source>
        <dbReference type="Pfam" id="PF04480"/>
    </source>
</evidence>
<protein>
    <recommendedName>
        <fullName evidence="1">DUF559 domain-containing protein</fullName>
    </recommendedName>
</protein>
<dbReference type="Proteomes" id="UP000242415">
    <property type="component" value="Unassembled WGS sequence"/>
</dbReference>
<gene>
    <name evidence="2" type="ORF">SAMN05444365_103215</name>
</gene>
<dbReference type="EMBL" id="FNPH01000003">
    <property type="protein sequence ID" value="SDY71142.1"/>
    <property type="molecule type" value="Genomic_DNA"/>
</dbReference>
<reference evidence="3" key="1">
    <citation type="submission" date="2016-10" db="EMBL/GenBank/DDBJ databases">
        <authorList>
            <person name="Varghese N."/>
            <person name="Submissions S."/>
        </authorList>
    </citation>
    <scope>NUCLEOTIDE SEQUENCE [LARGE SCALE GENOMIC DNA]</scope>
    <source>
        <strain evidence="3">DSM 45245</strain>
    </source>
</reference>
<proteinExistence type="predicted"/>
<accession>A0A1H3M355</accession>
<dbReference type="STRING" id="405436.SAMN05444365_103215"/>
<evidence type="ECO:0000313" key="3">
    <source>
        <dbReference type="Proteomes" id="UP000242415"/>
    </source>
</evidence>